<name>A0AAD4MHE6_9BILA</name>
<proteinExistence type="predicted"/>
<feature type="domain" description="F-box" evidence="1">
    <location>
        <begin position="1"/>
        <end position="47"/>
    </location>
</feature>
<protein>
    <recommendedName>
        <fullName evidence="1">F-box domain-containing protein</fullName>
    </recommendedName>
</protein>
<dbReference type="AlphaFoldDB" id="A0AAD4MHE6"/>
<reference evidence="2" key="1">
    <citation type="submission" date="2022-01" db="EMBL/GenBank/DDBJ databases">
        <title>Genome Sequence Resource for Two Populations of Ditylenchus destructor, the Migratory Endoparasitic Phytonematode.</title>
        <authorList>
            <person name="Zhang H."/>
            <person name="Lin R."/>
            <person name="Xie B."/>
        </authorList>
    </citation>
    <scope>NUCLEOTIDE SEQUENCE</scope>
    <source>
        <strain evidence="2">BazhouSP</strain>
    </source>
</reference>
<dbReference type="PROSITE" id="PS50181">
    <property type="entry name" value="FBOX"/>
    <property type="match status" value="1"/>
</dbReference>
<dbReference type="Proteomes" id="UP001201812">
    <property type="component" value="Unassembled WGS sequence"/>
</dbReference>
<organism evidence="2 3">
    <name type="scientific">Ditylenchus destructor</name>
    <dbReference type="NCBI Taxonomy" id="166010"/>
    <lineage>
        <taxon>Eukaryota</taxon>
        <taxon>Metazoa</taxon>
        <taxon>Ecdysozoa</taxon>
        <taxon>Nematoda</taxon>
        <taxon>Chromadorea</taxon>
        <taxon>Rhabditida</taxon>
        <taxon>Tylenchina</taxon>
        <taxon>Tylenchomorpha</taxon>
        <taxon>Sphaerularioidea</taxon>
        <taxon>Anguinidae</taxon>
        <taxon>Anguininae</taxon>
        <taxon>Ditylenchus</taxon>
    </lineage>
</organism>
<accession>A0AAD4MHE6</accession>
<dbReference type="InterPro" id="IPR001810">
    <property type="entry name" value="F-box_dom"/>
</dbReference>
<comment type="caution">
    <text evidence="2">The sequence shown here is derived from an EMBL/GenBank/DDBJ whole genome shotgun (WGS) entry which is preliminary data.</text>
</comment>
<evidence type="ECO:0000313" key="3">
    <source>
        <dbReference type="Proteomes" id="UP001201812"/>
    </source>
</evidence>
<dbReference type="EMBL" id="JAKKPZ010000489">
    <property type="protein sequence ID" value="KAI1694622.1"/>
    <property type="molecule type" value="Genomic_DNA"/>
</dbReference>
<evidence type="ECO:0000313" key="2">
    <source>
        <dbReference type="EMBL" id="KAI1694622.1"/>
    </source>
</evidence>
<sequence length="321" mass="36960">MFLPSEVLSEVFSSISRQQLADLQLVSREFDSIIAAKVYPLHVIEDICITYQDNTKDFAHLYLCGPYTNKNSIDLDAAIGSAPIPSYLRFLHIWLANTYTFTPHFMEQLTRLENAFDGGELTFDLMGLSHPYGLCKTEHDVRLKTLNVIEKMTPVFHKVRDVKLCFCMDNEWIFLPMGPEDDINILSTPLLLNCRSLYLVLDRLSSTHRLGLLSPTQVVDWLFPAEEREGRYMVLCVNEGAEAILTDFISKKVELKNERDCEVVVGLCPEDWNRVSRDPTDLVSKRAKSMIERPDDVVVEFFRDCGCASRLFKYRRRITDK</sequence>
<keyword evidence="3" id="KW-1185">Reference proteome</keyword>
<evidence type="ECO:0000259" key="1">
    <source>
        <dbReference type="PROSITE" id="PS50181"/>
    </source>
</evidence>
<gene>
    <name evidence="2" type="ORF">DdX_20021</name>
</gene>